<dbReference type="Pfam" id="PF13374">
    <property type="entry name" value="TPR_10"/>
    <property type="match status" value="1"/>
</dbReference>
<feature type="repeat" description="TPR" evidence="1">
    <location>
        <begin position="885"/>
        <end position="918"/>
    </location>
</feature>
<feature type="domain" description="DED" evidence="4">
    <location>
        <begin position="6"/>
        <end position="85"/>
    </location>
</feature>
<protein>
    <recommendedName>
        <fullName evidence="4">DED domain-containing protein</fullName>
    </recommendedName>
</protein>
<feature type="repeat" description="TPR" evidence="1">
    <location>
        <begin position="724"/>
        <end position="757"/>
    </location>
</feature>
<dbReference type="InterPro" id="IPR011029">
    <property type="entry name" value="DEATH-like_dom_sf"/>
</dbReference>
<feature type="coiled-coil region" evidence="2">
    <location>
        <begin position="517"/>
        <end position="580"/>
    </location>
</feature>
<keyword evidence="2" id="KW-0175">Coiled coil</keyword>
<dbReference type="PROSITE" id="PS50005">
    <property type="entry name" value="TPR"/>
    <property type="match status" value="9"/>
</dbReference>
<accession>C3ZRM6</accession>
<evidence type="ECO:0000256" key="3">
    <source>
        <dbReference type="SAM" id="MobiDB-lite"/>
    </source>
</evidence>
<dbReference type="InterPro" id="IPR001875">
    <property type="entry name" value="DED_dom"/>
</dbReference>
<dbReference type="STRING" id="7739.C3ZRM6"/>
<dbReference type="SUPFAM" id="SSF47986">
    <property type="entry name" value="DEATH domain"/>
    <property type="match status" value="1"/>
</dbReference>
<feature type="repeat" description="TPR" evidence="1">
    <location>
        <begin position="966"/>
        <end position="999"/>
    </location>
</feature>
<dbReference type="eggNOG" id="KOG0548">
    <property type="taxonomic scope" value="Eukaryota"/>
</dbReference>
<dbReference type="SUPFAM" id="SSF48452">
    <property type="entry name" value="TPR-like"/>
    <property type="match status" value="7"/>
</dbReference>
<dbReference type="PROSITE" id="PS50168">
    <property type="entry name" value="DED"/>
    <property type="match status" value="1"/>
</dbReference>
<dbReference type="InterPro" id="IPR019734">
    <property type="entry name" value="TPR_rpt"/>
</dbReference>
<evidence type="ECO:0000259" key="4">
    <source>
        <dbReference type="PROSITE" id="PS50168"/>
    </source>
</evidence>
<feature type="compositionally biased region" description="Polar residues" evidence="3">
    <location>
        <begin position="137"/>
        <end position="153"/>
    </location>
</feature>
<dbReference type="PANTHER" id="PTHR10098:SF106">
    <property type="entry name" value="TETRATRICOPEPTIDE REPEAT PROTEIN 28-LIKE PROTEIN"/>
    <property type="match status" value="1"/>
</dbReference>
<reference evidence="5" key="1">
    <citation type="journal article" date="2008" name="Nature">
        <title>The amphioxus genome and the evolution of the chordate karyotype.</title>
        <authorList>
            <consortium name="US DOE Joint Genome Institute (JGI-PGF)"/>
            <person name="Putnam N.H."/>
            <person name="Butts T."/>
            <person name="Ferrier D.E.K."/>
            <person name="Furlong R.F."/>
            <person name="Hellsten U."/>
            <person name="Kawashima T."/>
            <person name="Robinson-Rechavi M."/>
            <person name="Shoguchi E."/>
            <person name="Terry A."/>
            <person name="Yu J.-K."/>
            <person name="Benito-Gutierrez E.L."/>
            <person name="Dubchak I."/>
            <person name="Garcia-Fernandez J."/>
            <person name="Gibson-Brown J.J."/>
            <person name="Grigoriev I.V."/>
            <person name="Horton A.C."/>
            <person name="de Jong P.J."/>
            <person name="Jurka J."/>
            <person name="Kapitonov V.V."/>
            <person name="Kohara Y."/>
            <person name="Kuroki Y."/>
            <person name="Lindquist E."/>
            <person name="Lucas S."/>
            <person name="Osoegawa K."/>
            <person name="Pennacchio L.A."/>
            <person name="Salamov A.A."/>
            <person name="Satou Y."/>
            <person name="Sauka-Spengler T."/>
            <person name="Schmutz J."/>
            <person name="Shin-I T."/>
            <person name="Toyoda A."/>
            <person name="Bronner-Fraser M."/>
            <person name="Fujiyama A."/>
            <person name="Holland L.Z."/>
            <person name="Holland P.W.H."/>
            <person name="Satoh N."/>
            <person name="Rokhsar D.S."/>
        </authorList>
    </citation>
    <scope>NUCLEOTIDE SEQUENCE [LARGE SCALE GENOMIC DNA]</scope>
    <source>
        <strain evidence="5">S238N-H82</strain>
        <tissue evidence="5">Testes</tissue>
    </source>
</reference>
<dbReference type="EMBL" id="GG666666">
    <property type="protein sequence ID" value="EEN44826.1"/>
    <property type="molecule type" value="Genomic_DNA"/>
</dbReference>
<sequence length="1402" mass="159738">MAQLSRLAQLYLKISDNLTEDDVRNLRSLLSLDEILGKAKVEKATPLEIFNMLVDNNTIGKGNLGLLVQILRCLGKGKLANEVERLEQEHEIEARGIENTNSDGSDDAQTTPKEGYSAATVSRDSSAEETEVKEIISVQNPPAATPENQQTTEASEDTDVHCVTSELASLHIRELERLIHEPMKTLALGTSETDTSKDDARERLETLLAELDTPAVMADQEKQFGLYCQIGDLYRAKLYNLQSALQYYQSMLECSKALSKDVKAKALNRLGLTYDMLGEHEAAVRNHERVLDISKVSVGDEVDICVAYKNLASSLILSGKVAEAKSNYKTALRVARETNNQIEGIYIHCKLGDLHRVQLKEPQASHKYYTKMLALAIELRSTYWEMLAYNRLGLACEGIQDNEMALEWSKKYLEISQESADKRDQIIAHMNVGILQGKVNQTSSHLDTALQMAEQKGDQYGQMGVYMHMGDMQKDKFNSPRTSIQYYKQYLSIARQVGDRLQEGVAISRLGLVHYEMREYEEALEWYQKHLKISQERDDKKEEVTAHTDVGNTYRLLGNIEQATSQFSKALELAQQTEDEHGQLRVYIFMGDMQKDQFRSPRTSVQYYERCLALAKQLNNSVEESLAYERLGHAQYEMGEYEQAVKWHQKHLDKSQDNGDNKQQIRAQTNLGRTYRLLGSQEKATSHISTALQLAQQTGDLHGQMEVYFSMVLARQLGNRFKEGVAYNRLGLAHSEMREYETALEWHQKHLKASQESEDKKEQVTALRNVGDTYRLLGKLDQAKSHFNTALQMAQQTGDLHGQMEVYFSMGDLQREQLHTPGAAIHDYNQALVLARKLGNRFKEGVAYNRLGLAHSEMREYETALEWHQKHLKASQESEDKKEQVTALRNVGDTYRLLGKLDQATSHFDTALQMAQQTGDLHGQMQVYLYMGEMQREQLHSPRTAIQYYEQFLALVRQLGDKHEEGVAYNRLGRVHFAMEEYEAALEWDKKGLEISQEIGDKNKQVIPHQVIADSYKALGKVDLAKSHYQLAMTIAMETGNKQEQMDIYLKLGDLHREQLQEPQVSHKCYTEMLVLARDLERKDDERLAYNRLGLACAGMQDHEAALEWHQKHLKMSQEDGNNNEQITAHQCIARSYKALGKLGLTKSHYQSAIGISKETGDKNEQMAIHRELGDLHREQLHEPQVSHKYYTEMLALARDLEKKVEERQAYNRLGLTCAEMNDHNGALGWHQQVLELSLENGDKIIAHKCIGYSYRALGKLDLAKIHYQSALTLAMETGDKQEQEDINRELGNLDLVRSHHESARTISMETGNVQEQEDINRELNNLGLARSHYQPARPIANETENKQEQENIAKRRARQVGDMVSLGLSEFDSWLYDGGEGHIFQGSVCATGVEKWDIENE</sequence>
<feature type="region of interest" description="Disordered" evidence="3">
    <location>
        <begin position="92"/>
        <end position="159"/>
    </location>
</feature>
<dbReference type="CDD" id="cd00045">
    <property type="entry name" value="DED"/>
    <property type="match status" value="1"/>
</dbReference>
<dbReference type="Pfam" id="PF01335">
    <property type="entry name" value="DED"/>
    <property type="match status" value="1"/>
</dbReference>
<name>C3ZRM6_BRAFL</name>
<feature type="repeat" description="TPR" evidence="1">
    <location>
        <begin position="264"/>
        <end position="297"/>
    </location>
</feature>
<feature type="repeat" description="TPR" evidence="1">
    <location>
        <begin position="504"/>
        <end position="537"/>
    </location>
</feature>
<dbReference type="Pfam" id="PF13176">
    <property type="entry name" value="TPR_7"/>
    <property type="match status" value="1"/>
</dbReference>
<feature type="compositionally biased region" description="Polar residues" evidence="3">
    <location>
        <begin position="98"/>
        <end position="112"/>
    </location>
</feature>
<feature type="repeat" description="TPR" evidence="1">
    <location>
        <begin position="544"/>
        <end position="577"/>
    </location>
</feature>
<gene>
    <name evidence="5" type="ORF">BRAFLDRAFT_89754</name>
</gene>
<dbReference type="InParanoid" id="C3ZRM6"/>
<evidence type="ECO:0000256" key="1">
    <source>
        <dbReference type="PROSITE-ProRule" id="PRU00339"/>
    </source>
</evidence>
<dbReference type="Gene3D" id="1.10.533.10">
    <property type="entry name" value="Death Domain, Fas"/>
    <property type="match status" value="1"/>
</dbReference>
<evidence type="ECO:0000256" key="2">
    <source>
        <dbReference type="SAM" id="Coils"/>
    </source>
</evidence>
<dbReference type="Pfam" id="PF13424">
    <property type="entry name" value="TPR_12"/>
    <property type="match status" value="5"/>
</dbReference>
<evidence type="ECO:0000313" key="5">
    <source>
        <dbReference type="EMBL" id="EEN44826.1"/>
    </source>
</evidence>
<feature type="repeat" description="TPR" evidence="1">
    <location>
        <begin position="625"/>
        <end position="658"/>
    </location>
</feature>
<dbReference type="Gene3D" id="1.25.40.10">
    <property type="entry name" value="Tetratricopeptide repeat domain"/>
    <property type="match status" value="7"/>
</dbReference>
<feature type="repeat" description="TPR" evidence="1">
    <location>
        <begin position="764"/>
        <end position="797"/>
    </location>
</feature>
<dbReference type="SMART" id="SM00028">
    <property type="entry name" value="TPR"/>
    <property type="match status" value="17"/>
</dbReference>
<proteinExistence type="predicted"/>
<dbReference type="PANTHER" id="PTHR10098">
    <property type="entry name" value="RAPSYN-RELATED"/>
    <property type="match status" value="1"/>
</dbReference>
<dbReference type="SMART" id="SM00031">
    <property type="entry name" value="DED"/>
    <property type="match status" value="1"/>
</dbReference>
<feature type="repeat" description="TPR" evidence="1">
    <location>
        <begin position="845"/>
        <end position="878"/>
    </location>
</feature>
<dbReference type="InterPro" id="IPR011990">
    <property type="entry name" value="TPR-like_helical_dom_sf"/>
</dbReference>
<keyword evidence="1" id="KW-0802">TPR repeat</keyword>
<dbReference type="GO" id="GO:0042981">
    <property type="term" value="P:regulation of apoptotic process"/>
    <property type="evidence" value="ECO:0007669"/>
    <property type="project" value="InterPro"/>
</dbReference>
<organism>
    <name type="scientific">Branchiostoma floridae</name>
    <name type="common">Florida lancelet</name>
    <name type="synonym">Amphioxus</name>
    <dbReference type="NCBI Taxonomy" id="7739"/>
    <lineage>
        <taxon>Eukaryota</taxon>
        <taxon>Metazoa</taxon>
        <taxon>Chordata</taxon>
        <taxon>Cephalochordata</taxon>
        <taxon>Leptocardii</taxon>
        <taxon>Amphioxiformes</taxon>
        <taxon>Branchiostomatidae</taxon>
        <taxon>Branchiostoma</taxon>
    </lineage>
</organism>